<comment type="similarity">
    <text evidence="2">Belongs to the eukaryotic/archaeal RNase P protein component 3 family.</text>
</comment>
<dbReference type="GO" id="GO:0005655">
    <property type="term" value="C:nucleolar ribonuclease P complex"/>
    <property type="evidence" value="ECO:0007669"/>
    <property type="project" value="TreeGrafter"/>
</dbReference>
<feature type="compositionally biased region" description="Basic and acidic residues" evidence="4">
    <location>
        <begin position="308"/>
        <end position="321"/>
    </location>
</feature>
<dbReference type="OrthoDB" id="17948at2759"/>
<reference evidence="6" key="1">
    <citation type="submission" date="2017-03" db="EMBL/GenBank/DDBJ databases">
        <title>Genomes of endolithic fungi from Antarctica.</title>
        <authorList>
            <person name="Coleine C."/>
            <person name="Masonjones S."/>
            <person name="Stajich J.E."/>
        </authorList>
    </citation>
    <scope>NUCLEOTIDE SEQUENCE [LARGE SCALE GENOMIC DNA]</scope>
    <source>
        <strain evidence="6">CCFEE 5527</strain>
    </source>
</reference>
<dbReference type="AlphaFoldDB" id="A0A1V8SEY5"/>
<evidence type="ECO:0000256" key="4">
    <source>
        <dbReference type="SAM" id="MobiDB-lite"/>
    </source>
</evidence>
<keyword evidence="3" id="KW-0819">tRNA processing</keyword>
<evidence type="ECO:0000256" key="1">
    <source>
        <dbReference type="ARBA" id="ARBA00004123"/>
    </source>
</evidence>
<dbReference type="EMBL" id="NAJO01000051">
    <property type="protein sequence ID" value="OQN97718.1"/>
    <property type="molecule type" value="Genomic_DNA"/>
</dbReference>
<dbReference type="SUPFAM" id="SSF89550">
    <property type="entry name" value="PHP domain-like"/>
    <property type="match status" value="1"/>
</dbReference>
<accession>A0A1V8SEY5</accession>
<sequence>MFYDLNLPYSPTDAGLARTLHFSHELGFNVIALNHSITGKLPNEIACAIPSPLLFKDLPRTLQILTRCTLHLTETHQNARLLALASHYDILALRPTDEKSLQLACSSLDCDIISLDLSIRHPFHFKHKMLMEAIKAGKKIEICYSQGMMGDSQAMRNLIGNVSQIVRATRGRGLVISSEAKSAMGLRGPWDAVNLAAVWGLGQERGFEAVTKEARSAVVSAQLKRTGWRGTLNVVYGGEKPPETVKTVVNEKGATAAKQGMPSKATLNGKVDAIAGTKRKAETEAAAGAFNGGGKPLSKTQMKKRAKLEKMAAEAREKEQSDAVVTG</sequence>
<dbReference type="PANTHER" id="PTHR13031">
    <property type="entry name" value="RIBONUCLEASE P SUBUNIT P30"/>
    <property type="match status" value="1"/>
</dbReference>
<evidence type="ECO:0000313" key="6">
    <source>
        <dbReference type="Proteomes" id="UP000192596"/>
    </source>
</evidence>
<evidence type="ECO:0000256" key="2">
    <source>
        <dbReference type="ARBA" id="ARBA00007331"/>
    </source>
</evidence>
<proteinExistence type="inferred from homology"/>
<protein>
    <submittedName>
        <fullName evidence="5">Uncharacterized protein</fullName>
    </submittedName>
</protein>
<dbReference type="Proteomes" id="UP000192596">
    <property type="component" value="Unassembled WGS sequence"/>
</dbReference>
<comment type="caution">
    <text evidence="5">The sequence shown here is derived from an EMBL/GenBank/DDBJ whole genome shotgun (WGS) entry which is preliminary data.</text>
</comment>
<evidence type="ECO:0000256" key="3">
    <source>
        <dbReference type="ARBA" id="ARBA00022694"/>
    </source>
</evidence>
<dbReference type="PANTHER" id="PTHR13031:SF0">
    <property type="entry name" value="RIBONUCLEASE P PROTEIN SUBUNIT P30"/>
    <property type="match status" value="1"/>
</dbReference>
<dbReference type="FunCoup" id="A0A1V8SEY5">
    <property type="interactions" value="1201"/>
</dbReference>
<dbReference type="GO" id="GO:0008033">
    <property type="term" value="P:tRNA processing"/>
    <property type="evidence" value="ECO:0007669"/>
    <property type="project" value="UniProtKB-KW"/>
</dbReference>
<gene>
    <name evidence="5" type="ORF">B0A48_16038</name>
</gene>
<dbReference type="Pfam" id="PF01876">
    <property type="entry name" value="RNase_P_p30"/>
    <property type="match status" value="1"/>
</dbReference>
<organism evidence="5 6">
    <name type="scientific">Cryoendolithus antarcticus</name>
    <dbReference type="NCBI Taxonomy" id="1507870"/>
    <lineage>
        <taxon>Eukaryota</taxon>
        <taxon>Fungi</taxon>
        <taxon>Dikarya</taxon>
        <taxon>Ascomycota</taxon>
        <taxon>Pezizomycotina</taxon>
        <taxon>Dothideomycetes</taxon>
        <taxon>Dothideomycetidae</taxon>
        <taxon>Cladosporiales</taxon>
        <taxon>Cladosporiaceae</taxon>
        <taxon>Cryoendolithus</taxon>
    </lineage>
</organism>
<name>A0A1V8SEY5_9PEZI</name>
<dbReference type="GO" id="GO:0003723">
    <property type="term" value="F:RNA binding"/>
    <property type="evidence" value="ECO:0007669"/>
    <property type="project" value="TreeGrafter"/>
</dbReference>
<dbReference type="InParanoid" id="A0A1V8SEY5"/>
<evidence type="ECO:0000313" key="5">
    <source>
        <dbReference type="EMBL" id="OQN97718.1"/>
    </source>
</evidence>
<dbReference type="STRING" id="1507870.A0A1V8SEY5"/>
<comment type="subcellular location">
    <subcellularLocation>
        <location evidence="1">Nucleus</location>
    </subcellularLocation>
</comment>
<dbReference type="Gene3D" id="3.20.20.140">
    <property type="entry name" value="Metal-dependent hydrolases"/>
    <property type="match status" value="1"/>
</dbReference>
<keyword evidence="6" id="KW-1185">Reference proteome</keyword>
<dbReference type="InterPro" id="IPR002738">
    <property type="entry name" value="RNase_P_p30"/>
</dbReference>
<feature type="region of interest" description="Disordered" evidence="4">
    <location>
        <begin position="284"/>
        <end position="327"/>
    </location>
</feature>
<dbReference type="InterPro" id="IPR016195">
    <property type="entry name" value="Pol/histidinol_Pase-like"/>
</dbReference>